<reference evidence="2" key="1">
    <citation type="submission" date="2023-01" db="EMBL/GenBank/DDBJ databases">
        <title>Human gut microbiome strain richness.</title>
        <authorList>
            <person name="Chen-Liaw A."/>
        </authorList>
    </citation>
    <scope>NUCLEOTIDE SEQUENCE</scope>
    <source>
        <strain evidence="2">D43st1_D9_D43t1_170807</strain>
    </source>
</reference>
<dbReference type="InterPro" id="IPR051083">
    <property type="entry name" value="GrpII_Intron_Splice-Mob/Def"/>
</dbReference>
<dbReference type="EC" id="2.7.7.49" evidence="2"/>
<keyword evidence="2" id="KW-0695">RNA-directed DNA polymerase</keyword>
<dbReference type="Pfam" id="PF00078">
    <property type="entry name" value="RVT_1"/>
    <property type="match status" value="1"/>
</dbReference>
<dbReference type="Gene3D" id="1.10.30.50">
    <property type="match status" value="1"/>
</dbReference>
<dbReference type="PANTHER" id="PTHR34047:SF8">
    <property type="entry name" value="PROTEIN YKFC"/>
    <property type="match status" value="1"/>
</dbReference>
<organism evidence="2 3">
    <name type="scientific">Ruminococcus bicirculans</name>
    <name type="common">ex Wegman et al. 2014</name>
    <dbReference type="NCBI Taxonomy" id="1160721"/>
    <lineage>
        <taxon>Bacteria</taxon>
        <taxon>Bacillati</taxon>
        <taxon>Bacillota</taxon>
        <taxon>Clostridia</taxon>
        <taxon>Eubacteriales</taxon>
        <taxon>Oscillospiraceae</taxon>
        <taxon>Ruminococcus</taxon>
    </lineage>
</organism>
<dbReference type="RefSeq" id="WP_195221604.1">
    <property type="nucleotide sequence ID" value="NZ_JADMWL010000022.1"/>
</dbReference>
<comment type="caution">
    <text evidence="2">The sequence shown here is derived from an EMBL/GenBank/DDBJ whole genome shotgun (WGS) entry which is preliminary data.</text>
</comment>
<dbReference type="CDD" id="cd00085">
    <property type="entry name" value="HNHc"/>
    <property type="match status" value="1"/>
</dbReference>
<dbReference type="CDD" id="cd01651">
    <property type="entry name" value="RT_G2_intron"/>
    <property type="match status" value="1"/>
</dbReference>
<sequence>MTKETVNKSEKNMYRYGLQEKLYGMYEQSKQGKCFKHLMKLIVSEENIVLAHRNICKSKGSFTAGVDGKIITDIQKYPIQTVVQKVRNKLNYYQPKKVLRTYIDKGNGKQRPLGIPSIWDRLIQQCVLQILEPICEAKFHERSNGFRPYRSAQNAVAQCYKMIQLQNLHYVVDIDIKGFFDNINHAKLIRQIWAMGIQDLKVLAIIKAMLKADILFNDIVISPETGTPQGGILSPLLSNIVLNELDWWVASQWETIPTRTNREYSKTDKKGNVVIDRSQKWSMLREKSKLKEIYIVRYADDFKIFCRDYGTAKKTYTAVVKWLKERLSLEISEEKSGITNLKKNYMEFLGIKIRAVSKSGKYAVRSHMTDKAKEKAKKKAAESIKRILNHNDQKSIDKNISLHNSLVSGLHNYYKTATHISADFAEIGYPIQKKLNGANHNNKGCQVDKSGEIRSRFIAENYGKSSQMRWIGGRPLIPIAYVQHDYPKYKRREVNKYVLKNYEEHQVPNSVNFEVIRYLMENAYKWESIEFADNMLSRYIAQKGNCAITHKPLYLHNMECHHIKPRLGGRAENNSYSNLIILCTEAHRLVTATNETTIRKYVQMLKLNEKQLAKLNKLRKYADLQPIEI</sequence>
<accession>A0AAW6ELN2</accession>
<dbReference type="InterPro" id="IPR030931">
    <property type="entry name" value="Group_II_RT_mat"/>
</dbReference>
<dbReference type="PROSITE" id="PS50878">
    <property type="entry name" value="RT_POL"/>
    <property type="match status" value="1"/>
</dbReference>
<evidence type="ECO:0000313" key="2">
    <source>
        <dbReference type="EMBL" id="MDB8751076.1"/>
    </source>
</evidence>
<dbReference type="SUPFAM" id="SSF56672">
    <property type="entry name" value="DNA/RNA polymerases"/>
    <property type="match status" value="1"/>
</dbReference>
<keyword evidence="2" id="KW-0548">Nucleotidyltransferase</keyword>
<protein>
    <submittedName>
        <fullName evidence="2">Group II intron reverse transcriptase/maturase</fullName>
        <ecNumber evidence="2">2.7.7.49</ecNumber>
    </submittedName>
</protein>
<dbReference type="InterPro" id="IPR003615">
    <property type="entry name" value="HNH_nuc"/>
</dbReference>
<dbReference type="AlphaFoldDB" id="A0AAW6ELN2"/>
<dbReference type="GO" id="GO:0003964">
    <property type="term" value="F:RNA-directed DNA polymerase activity"/>
    <property type="evidence" value="ECO:0007669"/>
    <property type="project" value="UniProtKB-KW"/>
</dbReference>
<feature type="domain" description="Reverse transcriptase" evidence="1">
    <location>
        <begin position="84"/>
        <end position="353"/>
    </location>
</feature>
<dbReference type="InterPro" id="IPR043502">
    <property type="entry name" value="DNA/RNA_pol_sf"/>
</dbReference>
<dbReference type="PANTHER" id="PTHR34047">
    <property type="entry name" value="NUCLEAR INTRON MATURASE 1, MITOCHONDRIAL-RELATED"/>
    <property type="match status" value="1"/>
</dbReference>
<dbReference type="InterPro" id="IPR000477">
    <property type="entry name" value="RT_dom"/>
</dbReference>
<dbReference type="NCBIfam" id="TIGR04416">
    <property type="entry name" value="group_II_RT_mat"/>
    <property type="match status" value="1"/>
</dbReference>
<dbReference type="SMART" id="SM00507">
    <property type="entry name" value="HNHc"/>
    <property type="match status" value="1"/>
</dbReference>
<dbReference type="EMBL" id="JAQMLU010000022">
    <property type="protein sequence ID" value="MDB8751076.1"/>
    <property type="molecule type" value="Genomic_DNA"/>
</dbReference>
<dbReference type="Proteomes" id="UP001213042">
    <property type="component" value="Unassembled WGS sequence"/>
</dbReference>
<name>A0AAW6ELN2_9FIRM</name>
<evidence type="ECO:0000259" key="1">
    <source>
        <dbReference type="PROSITE" id="PS50878"/>
    </source>
</evidence>
<proteinExistence type="predicted"/>
<gene>
    <name evidence="2" type="primary">ltrA</name>
    <name evidence="2" type="ORF">PNW00_11530</name>
</gene>
<evidence type="ECO:0000313" key="3">
    <source>
        <dbReference type="Proteomes" id="UP001213042"/>
    </source>
</evidence>
<keyword evidence="2" id="KW-0808">Transferase</keyword>